<accession>A0A369QHG9</accession>
<keyword evidence="6" id="KW-0175">Coiled coil</keyword>
<dbReference type="GO" id="GO:1990281">
    <property type="term" value="C:efflux pump complex"/>
    <property type="evidence" value="ECO:0007669"/>
    <property type="project" value="TreeGrafter"/>
</dbReference>
<dbReference type="Proteomes" id="UP000253919">
    <property type="component" value="Unassembled WGS sequence"/>
</dbReference>
<evidence type="ECO:0000313" key="8">
    <source>
        <dbReference type="Proteomes" id="UP000253919"/>
    </source>
</evidence>
<dbReference type="Gene3D" id="1.20.1600.10">
    <property type="entry name" value="Outer membrane efflux proteins (OEP)"/>
    <property type="match status" value="1"/>
</dbReference>
<dbReference type="GO" id="GO:0015562">
    <property type="term" value="F:efflux transmembrane transporter activity"/>
    <property type="evidence" value="ECO:0007669"/>
    <property type="project" value="InterPro"/>
</dbReference>
<keyword evidence="8" id="KW-1185">Reference proteome</keyword>
<evidence type="ECO:0000256" key="5">
    <source>
        <dbReference type="ARBA" id="ARBA00023237"/>
    </source>
</evidence>
<evidence type="ECO:0000256" key="4">
    <source>
        <dbReference type="ARBA" id="ARBA00023136"/>
    </source>
</evidence>
<protein>
    <recommendedName>
        <fullName evidence="9">Outer membrane protein TolC</fullName>
    </recommendedName>
</protein>
<dbReference type="OrthoDB" id="976750at2"/>
<evidence type="ECO:0000256" key="6">
    <source>
        <dbReference type="SAM" id="Coils"/>
    </source>
</evidence>
<dbReference type="EMBL" id="QASA01000001">
    <property type="protein sequence ID" value="RDC62329.1"/>
    <property type="molecule type" value="Genomic_DNA"/>
</dbReference>
<dbReference type="PANTHER" id="PTHR30026">
    <property type="entry name" value="OUTER MEMBRANE PROTEIN TOLC"/>
    <property type="match status" value="1"/>
</dbReference>
<keyword evidence="2" id="KW-1134">Transmembrane beta strand</keyword>
<dbReference type="RefSeq" id="WP_115371787.1">
    <property type="nucleotide sequence ID" value="NZ_QASA01000001.1"/>
</dbReference>
<evidence type="ECO:0000256" key="3">
    <source>
        <dbReference type="ARBA" id="ARBA00022692"/>
    </source>
</evidence>
<comment type="caution">
    <text evidence="7">The sequence shown here is derived from an EMBL/GenBank/DDBJ whole genome shotgun (WGS) entry which is preliminary data.</text>
</comment>
<dbReference type="InterPro" id="IPR051906">
    <property type="entry name" value="TolC-like"/>
</dbReference>
<sequence length="423" mass="48259">MKLTIWLNNLVILLFFNFFCARGQTISLEQIQQKARDQYPLTQQQNLLQESNQRLLQNINKANLPQLLFNGQASYQSEVTSITSPVAGLEIAAPAKDQYRITAEITQSLYDGGLRKSRQIVQQLNTEVESQRLEVELYKLREQVNQYYFALILLEQQAVQAAMVQKDLAIGINRVKAQIANGLSFRSNLSVLQAEYLKAGQRITELQNTRNGYLQALSLLINEPLPPTIQLIRPVAPVLLSKSAIQRPELLLYQKQIQALEAQKKMVDIALRPGVSLFGQGGYGRPGLNLLNNEFDYFYTTGIRFTWRVNSWYTFKNEKKLLEINKSTTGLQQETFLLHLNLQLTRELAEVTKLEQLIRSDQEIIALRESVKIAARAQLDNAAITANDFLREVNAEDQARQALIIHQVQLLQSQLNYRTLMGN</sequence>
<feature type="coiled-coil region" evidence="6">
    <location>
        <begin position="114"/>
        <end position="141"/>
    </location>
</feature>
<comment type="subcellular location">
    <subcellularLocation>
        <location evidence="1">Cell outer membrane</location>
    </subcellularLocation>
</comment>
<evidence type="ECO:0000313" key="7">
    <source>
        <dbReference type="EMBL" id="RDC62329.1"/>
    </source>
</evidence>
<dbReference type="SUPFAM" id="SSF56954">
    <property type="entry name" value="Outer membrane efflux proteins (OEP)"/>
    <property type="match status" value="1"/>
</dbReference>
<dbReference type="GO" id="GO:0009279">
    <property type="term" value="C:cell outer membrane"/>
    <property type="evidence" value="ECO:0007669"/>
    <property type="project" value="UniProtKB-SubCell"/>
</dbReference>
<dbReference type="AlphaFoldDB" id="A0A369QHG9"/>
<keyword evidence="5" id="KW-0998">Cell outer membrane</keyword>
<gene>
    <name evidence="7" type="ORF">AHMF7616_00922</name>
</gene>
<keyword evidence="4" id="KW-0472">Membrane</keyword>
<proteinExistence type="predicted"/>
<organism evidence="7 8">
    <name type="scientific">Adhaeribacter pallidiroseus</name>
    <dbReference type="NCBI Taxonomy" id="2072847"/>
    <lineage>
        <taxon>Bacteria</taxon>
        <taxon>Pseudomonadati</taxon>
        <taxon>Bacteroidota</taxon>
        <taxon>Cytophagia</taxon>
        <taxon>Cytophagales</taxon>
        <taxon>Hymenobacteraceae</taxon>
        <taxon>Adhaeribacter</taxon>
    </lineage>
</organism>
<evidence type="ECO:0000256" key="1">
    <source>
        <dbReference type="ARBA" id="ARBA00004442"/>
    </source>
</evidence>
<keyword evidence="3" id="KW-0812">Transmembrane</keyword>
<reference evidence="7 8" key="1">
    <citation type="submission" date="2018-04" db="EMBL/GenBank/DDBJ databases">
        <title>Adhaeribacter sp. HMF7616 genome sequencing and assembly.</title>
        <authorList>
            <person name="Kang H."/>
            <person name="Kang J."/>
            <person name="Cha I."/>
            <person name="Kim H."/>
            <person name="Joh K."/>
        </authorList>
    </citation>
    <scope>NUCLEOTIDE SEQUENCE [LARGE SCALE GENOMIC DNA]</scope>
    <source>
        <strain evidence="7 8">HMF7616</strain>
    </source>
</reference>
<dbReference type="PANTHER" id="PTHR30026:SF20">
    <property type="entry name" value="OUTER MEMBRANE PROTEIN TOLC"/>
    <property type="match status" value="1"/>
</dbReference>
<evidence type="ECO:0000256" key="2">
    <source>
        <dbReference type="ARBA" id="ARBA00022452"/>
    </source>
</evidence>
<dbReference type="GO" id="GO:0015288">
    <property type="term" value="F:porin activity"/>
    <property type="evidence" value="ECO:0007669"/>
    <property type="project" value="TreeGrafter"/>
</dbReference>
<evidence type="ECO:0008006" key="9">
    <source>
        <dbReference type="Google" id="ProtNLM"/>
    </source>
</evidence>
<name>A0A369QHG9_9BACT</name>